<evidence type="ECO:0000313" key="4">
    <source>
        <dbReference type="Proteomes" id="UP000694700"/>
    </source>
</evidence>
<dbReference type="InterPro" id="IPR011029">
    <property type="entry name" value="DEATH-like_dom_sf"/>
</dbReference>
<dbReference type="InterPro" id="IPR004020">
    <property type="entry name" value="DAPIN"/>
</dbReference>
<organism evidence="3 4">
    <name type="scientific">Cyprinus carpio</name>
    <name type="common">Common carp</name>
    <dbReference type="NCBI Taxonomy" id="7962"/>
    <lineage>
        <taxon>Eukaryota</taxon>
        <taxon>Metazoa</taxon>
        <taxon>Chordata</taxon>
        <taxon>Craniata</taxon>
        <taxon>Vertebrata</taxon>
        <taxon>Euteleostomi</taxon>
        <taxon>Actinopterygii</taxon>
        <taxon>Neopterygii</taxon>
        <taxon>Teleostei</taxon>
        <taxon>Ostariophysi</taxon>
        <taxon>Cypriniformes</taxon>
        <taxon>Cyprinidae</taxon>
        <taxon>Cyprininae</taxon>
        <taxon>Cyprinus</taxon>
    </lineage>
</organism>
<dbReference type="AlphaFoldDB" id="A0A8C1X659"/>
<dbReference type="Ensembl" id="ENSCCRT00015079807.1">
    <property type="protein sequence ID" value="ENSCCRP00015077284.1"/>
    <property type="gene ID" value="ENSCCRG00015031301.1"/>
</dbReference>
<accession>A0A8C1X659</accession>
<feature type="region of interest" description="Disordered" evidence="1">
    <location>
        <begin position="82"/>
        <end position="108"/>
    </location>
</feature>
<dbReference type="Pfam" id="PF02758">
    <property type="entry name" value="PYRIN"/>
    <property type="match status" value="2"/>
</dbReference>
<proteinExistence type="predicted"/>
<name>A0A8C1X659_CYPCA</name>
<protein>
    <recommendedName>
        <fullName evidence="2">Pyrin domain-containing protein</fullName>
    </recommendedName>
</protein>
<sequence>MLSVQELLVDSLKELVEADLKEFQWRLKNDHKDISNSEMENPDRLKTVDKMVTCFGSEEAVKIMMEILRKMKQNDLAEQLETKHNLTKPEGCSDEAKPEEWSPEAVEGQRLTKVEPEGRGNLVELVGLQATVETRELKAKAEPMGRRTEVETMASVKELLVNSLKDLVEAELKEFQWHLQKDHECISKSEMENADRLKTVDKMVACFGPEEAVKIKVGILKMMNQNNLAEQLENKHNKNFGSLSLLWLHIHHFTAAPSQKFSIQMYS</sequence>
<dbReference type="Gene3D" id="1.10.533.10">
    <property type="entry name" value="Death Domain, Fas"/>
    <property type="match status" value="2"/>
</dbReference>
<dbReference type="SUPFAM" id="SSF47986">
    <property type="entry name" value="DEATH domain"/>
    <property type="match status" value="2"/>
</dbReference>
<dbReference type="Proteomes" id="UP000694700">
    <property type="component" value="Unplaced"/>
</dbReference>
<dbReference type="PROSITE" id="PS50824">
    <property type="entry name" value="DAPIN"/>
    <property type="match status" value="2"/>
</dbReference>
<dbReference type="SMART" id="SM01289">
    <property type="entry name" value="PYRIN"/>
    <property type="match status" value="2"/>
</dbReference>
<evidence type="ECO:0000259" key="2">
    <source>
        <dbReference type="PROSITE" id="PS50824"/>
    </source>
</evidence>
<evidence type="ECO:0000256" key="1">
    <source>
        <dbReference type="SAM" id="MobiDB-lite"/>
    </source>
</evidence>
<evidence type="ECO:0000313" key="3">
    <source>
        <dbReference type="Ensembl" id="ENSCCRP00015077284.1"/>
    </source>
</evidence>
<dbReference type="CDD" id="cd08321">
    <property type="entry name" value="Pyrin_ASC-like"/>
    <property type="match status" value="2"/>
</dbReference>
<feature type="domain" description="Pyrin" evidence="2">
    <location>
        <begin position="144"/>
        <end position="238"/>
    </location>
</feature>
<reference evidence="3" key="1">
    <citation type="submission" date="2025-08" db="UniProtKB">
        <authorList>
            <consortium name="Ensembl"/>
        </authorList>
    </citation>
    <scope>IDENTIFICATION</scope>
</reference>
<feature type="domain" description="Pyrin" evidence="2">
    <location>
        <begin position="1"/>
        <end position="81"/>
    </location>
</feature>